<evidence type="ECO:0000256" key="1">
    <source>
        <dbReference type="SAM" id="MobiDB-lite"/>
    </source>
</evidence>
<dbReference type="Proteomes" id="UP000006672">
    <property type="component" value="Unassembled WGS sequence"/>
</dbReference>
<dbReference type="AlphaFoldDB" id="A0A5K1UKI4"/>
<feature type="region of interest" description="Disordered" evidence="1">
    <location>
        <begin position="54"/>
        <end position="90"/>
    </location>
</feature>
<keyword evidence="3" id="KW-1185">Reference proteome</keyword>
<dbReference type="GeneID" id="66057920"/>
<organism evidence="2">
    <name type="scientific">Brugia malayi</name>
    <name type="common">Filarial nematode worm</name>
    <dbReference type="NCBI Taxonomy" id="6279"/>
    <lineage>
        <taxon>Eukaryota</taxon>
        <taxon>Metazoa</taxon>
        <taxon>Ecdysozoa</taxon>
        <taxon>Nematoda</taxon>
        <taxon>Chromadorea</taxon>
        <taxon>Rhabditida</taxon>
        <taxon>Spirurina</taxon>
        <taxon>Spiruromorpha</taxon>
        <taxon>Filarioidea</taxon>
        <taxon>Onchocercidae</taxon>
        <taxon>Brugia</taxon>
    </lineage>
</organism>
<dbReference type="WBParaSite" id="Bm1362.1">
    <property type="protein sequence ID" value="Bm1362.1"/>
    <property type="gene ID" value="WBGene00221623"/>
</dbReference>
<sequence length="218" mass="24515">MDDSEADIQSNELQFVWEAMTPELQVNVPNSEEYQSTNTAFPVFQQQSIQNEYQEQNQSHSTEVADNDTLLSSPSNGIYLSPDNDSRRDSVRSMSVIGDNGIRIKQNIRRNGTLPNLSKGTSSLTHHQPFLHNYLQVPQSRTSQTARSNSSVASMQSDLESCLGDAQFSNDLIEGKAIGLHSFFSSVFPQLPVHCFFHCSFHLTPVMLHLRECTDEIF</sequence>
<dbReference type="RefSeq" id="XP_042934767.1">
    <property type="nucleotide sequence ID" value="XM_043078833.1"/>
</dbReference>
<evidence type="ECO:0000313" key="4">
    <source>
        <dbReference type="WBParaSite" id="Bm1362.1"/>
    </source>
</evidence>
<proteinExistence type="predicted"/>
<name>A0A5K1UKI4_BRUMA</name>
<evidence type="ECO:0000313" key="3">
    <source>
        <dbReference type="Proteomes" id="UP000006672"/>
    </source>
</evidence>
<dbReference type="CTD" id="66057920"/>
<dbReference type="KEGG" id="bmy:BM_BM1362"/>
<accession>A0A5K1UKI4</accession>
<dbReference type="OrthoDB" id="5843319at2759"/>
<reference evidence="2" key="2">
    <citation type="submission" date="2019-04" db="EMBL/GenBank/DDBJ databases">
        <authorList>
            <person name="Howe K."/>
            <person name="Paulini M."/>
            <person name="Williams G."/>
        </authorList>
    </citation>
    <scope>NUCLEOTIDE SEQUENCE [LARGE SCALE GENOMIC DNA]</scope>
    <source>
        <strain evidence="2">FR3</strain>
    </source>
</reference>
<reference evidence="3" key="1">
    <citation type="journal article" date="2007" name="Science">
        <title>Draft genome of the filarial nematode parasite Brugia malayi.</title>
        <authorList>
            <person name="Ghedin E."/>
            <person name="Wang S."/>
            <person name="Spiro D."/>
            <person name="Caler E."/>
            <person name="Zhao Q."/>
            <person name="Crabtree J."/>
            <person name="Allen J.E."/>
            <person name="Delcher A.L."/>
            <person name="Guiliano D.B."/>
            <person name="Miranda-Saavedra D."/>
            <person name="Angiuoli S.V."/>
            <person name="Creasy T."/>
            <person name="Amedeo P."/>
            <person name="Haas B."/>
            <person name="El-Sayed N.M."/>
            <person name="Wortman J.R."/>
            <person name="Feldblyum T."/>
            <person name="Tallon L."/>
            <person name="Schatz M."/>
            <person name="Shumway M."/>
            <person name="Koo H."/>
            <person name="Salzberg S.L."/>
            <person name="Schobel S."/>
            <person name="Pertea M."/>
            <person name="Pop M."/>
            <person name="White O."/>
            <person name="Barton G.J."/>
            <person name="Carlow C.K."/>
            <person name="Crawford M.J."/>
            <person name="Daub J."/>
            <person name="Dimmic M.W."/>
            <person name="Estes C.F."/>
            <person name="Foster J.M."/>
            <person name="Ganatra M."/>
            <person name="Gregory W.F."/>
            <person name="Johnson N.M."/>
            <person name="Jin J."/>
            <person name="Komuniecki R."/>
            <person name="Korf I."/>
            <person name="Kumar S."/>
            <person name="Laney S."/>
            <person name="Li B.W."/>
            <person name="Li W."/>
            <person name="Lindblom T.H."/>
            <person name="Lustigman S."/>
            <person name="Ma D."/>
            <person name="Maina C.V."/>
            <person name="Martin D.M."/>
            <person name="McCarter J.P."/>
            <person name="McReynolds L."/>
            <person name="Mitreva M."/>
            <person name="Nutman T.B."/>
            <person name="Parkinson J."/>
            <person name="Peregrin-Alvarez J.M."/>
            <person name="Poole C."/>
            <person name="Ren Q."/>
            <person name="Saunders L."/>
            <person name="Sluder A.E."/>
            <person name="Smith K."/>
            <person name="Stanke M."/>
            <person name="Unnasch T.R."/>
            <person name="Ware J."/>
            <person name="Wei A.D."/>
            <person name="Weil G."/>
            <person name="Williams D.J."/>
            <person name="Zhang Y."/>
            <person name="Williams S.A."/>
            <person name="Fraser-Liggett C."/>
            <person name="Slatko B."/>
            <person name="Blaxter M.L."/>
            <person name="Scott A.L."/>
        </authorList>
    </citation>
    <scope>NUCLEOTIDE SEQUENCE</scope>
    <source>
        <strain evidence="3">FR3</strain>
    </source>
</reference>
<evidence type="ECO:0000313" key="2">
    <source>
        <dbReference type="EMBL" id="VIO94143.1"/>
    </source>
</evidence>
<dbReference type="EMBL" id="CAAKNF010000193">
    <property type="protein sequence ID" value="VIO94143.1"/>
    <property type="molecule type" value="Genomic_DNA"/>
</dbReference>
<accession>A0A8L7SQE2</accession>
<reference evidence="4" key="3">
    <citation type="submission" date="2022-04" db="UniProtKB">
        <authorList>
            <consortium name="WormBaseParasite"/>
        </authorList>
    </citation>
    <scope>IDENTIFICATION</scope>
</reference>
<protein>
    <submittedName>
        <fullName evidence="4">Bm1362</fullName>
    </submittedName>
</protein>
<gene>
    <name evidence="2" type="ORF">Bm1362</name>
    <name evidence="2" type="ORF">BM_BM1362</name>
</gene>
<feature type="compositionally biased region" description="Polar residues" evidence="1">
    <location>
        <begin position="60"/>
        <end position="78"/>
    </location>
</feature>